<dbReference type="SUPFAM" id="SSF48498">
    <property type="entry name" value="Tetracyclin repressor-like, C-terminal domain"/>
    <property type="match status" value="1"/>
</dbReference>
<organism evidence="6 8">
    <name type="scientific">Heyndrickxia ginsengihumi</name>
    <dbReference type="NCBI Taxonomy" id="363870"/>
    <lineage>
        <taxon>Bacteria</taxon>
        <taxon>Bacillati</taxon>
        <taxon>Bacillota</taxon>
        <taxon>Bacilli</taxon>
        <taxon>Bacillales</taxon>
        <taxon>Bacillaceae</taxon>
        <taxon>Heyndrickxia</taxon>
    </lineage>
</organism>
<protein>
    <submittedName>
        <fullName evidence="7">TetR/AcrR family transcriptional regulator</fullName>
    </submittedName>
</protein>
<proteinExistence type="predicted"/>
<dbReference type="Gene3D" id="1.10.10.60">
    <property type="entry name" value="Homeodomain-like"/>
    <property type="match status" value="1"/>
</dbReference>
<dbReference type="InterPro" id="IPR011075">
    <property type="entry name" value="TetR_C"/>
</dbReference>
<feature type="DNA-binding region" description="H-T-H motif" evidence="4">
    <location>
        <begin position="34"/>
        <end position="53"/>
    </location>
</feature>
<evidence type="ECO:0000313" key="9">
    <source>
        <dbReference type="Proteomes" id="UP000476934"/>
    </source>
</evidence>
<evidence type="ECO:0000256" key="4">
    <source>
        <dbReference type="PROSITE-ProRule" id="PRU00335"/>
    </source>
</evidence>
<dbReference type="Pfam" id="PF16859">
    <property type="entry name" value="TetR_C_11"/>
    <property type="match status" value="1"/>
</dbReference>
<keyword evidence="3" id="KW-0804">Transcription</keyword>
<dbReference type="PROSITE" id="PS50977">
    <property type="entry name" value="HTH_TETR_2"/>
    <property type="match status" value="1"/>
</dbReference>
<reference evidence="6 8" key="1">
    <citation type="submission" date="2014-10" db="EMBL/GenBank/DDBJ databases">
        <title>Draft genome of phytase producing Bacillus ginsengihumi strain M2.11.</title>
        <authorList>
            <person name="Toymentseva A."/>
            <person name="Boulygina E.A."/>
            <person name="Kazakov S.V."/>
            <person name="Kayumov I."/>
            <person name="Suleimanova A.D."/>
            <person name="Mardanova A.M."/>
            <person name="Maria S.N."/>
            <person name="Sergey M.Y."/>
            <person name="Sharipova M.R."/>
        </authorList>
    </citation>
    <scope>NUCLEOTIDE SEQUENCE [LARGE SCALE GENOMIC DNA]</scope>
    <source>
        <strain evidence="6 8">M2.11</strain>
    </source>
</reference>
<evidence type="ECO:0000259" key="5">
    <source>
        <dbReference type="PROSITE" id="PS50977"/>
    </source>
</evidence>
<dbReference type="EMBL" id="JRUN01000032">
    <property type="protein sequence ID" value="KHD85107.1"/>
    <property type="molecule type" value="Genomic_DNA"/>
</dbReference>
<dbReference type="PANTHER" id="PTHR30055:SF148">
    <property type="entry name" value="TETR-FAMILY TRANSCRIPTIONAL REGULATOR"/>
    <property type="match status" value="1"/>
</dbReference>
<sequence length="193" mass="22096">MSKSPGRPRSEKSKQAIIEATISLLESSGYHSLTMEAIANQAGAGKATIYRWWVNKAELVMEAFKEYMEPQVQFEDTNHIREDFRRQLYNLKNVFDTALGRTVIEIIVDNGTDPKISESFSEFHLQPRRKEAKRILDKGIKRGEIKESIDKDIVLDMLYAPVYFRILISKQVIDAVFIDTLLDSVMNAIKVPS</sequence>
<dbReference type="PRINTS" id="PR00455">
    <property type="entry name" value="HTHTETR"/>
</dbReference>
<dbReference type="STRING" id="363870.NG54_11460"/>
<dbReference type="Proteomes" id="UP000476934">
    <property type="component" value="Unassembled WGS sequence"/>
</dbReference>
<dbReference type="EMBL" id="JAAIWK010000003">
    <property type="protein sequence ID" value="NEY18948.1"/>
    <property type="molecule type" value="Genomic_DNA"/>
</dbReference>
<dbReference type="Pfam" id="PF00440">
    <property type="entry name" value="TetR_N"/>
    <property type="match status" value="1"/>
</dbReference>
<dbReference type="AlphaFoldDB" id="A0A0A6XY80"/>
<reference evidence="7 9" key="3">
    <citation type="submission" date="2020-03" db="EMBL/GenBank/DDBJ databases">
        <title>Bacillus aquiflavi sp. nov., isolated from yellow water of strong flavor Chinese baijiu in Yibin region of China.</title>
        <authorList>
            <person name="Xie J."/>
        </authorList>
    </citation>
    <scope>NUCLEOTIDE SEQUENCE [LARGE SCALE GENOMIC DNA]</scope>
    <source>
        <strain evidence="7 9">Gsoil 114</strain>
    </source>
</reference>
<dbReference type="InterPro" id="IPR036271">
    <property type="entry name" value="Tet_transcr_reg_TetR-rel_C_sf"/>
</dbReference>
<evidence type="ECO:0000313" key="7">
    <source>
        <dbReference type="EMBL" id="NEY18948.1"/>
    </source>
</evidence>
<evidence type="ECO:0000256" key="3">
    <source>
        <dbReference type="ARBA" id="ARBA00023163"/>
    </source>
</evidence>
<keyword evidence="9" id="KW-1185">Reference proteome</keyword>
<evidence type="ECO:0000256" key="2">
    <source>
        <dbReference type="ARBA" id="ARBA00023125"/>
    </source>
</evidence>
<dbReference type="OrthoDB" id="9796019at2"/>
<keyword evidence="2 4" id="KW-0238">DNA-binding</keyword>
<evidence type="ECO:0000256" key="1">
    <source>
        <dbReference type="ARBA" id="ARBA00023015"/>
    </source>
</evidence>
<dbReference type="InterPro" id="IPR009057">
    <property type="entry name" value="Homeodomain-like_sf"/>
</dbReference>
<dbReference type="SUPFAM" id="SSF46689">
    <property type="entry name" value="Homeodomain-like"/>
    <property type="match status" value="1"/>
</dbReference>
<dbReference type="RefSeq" id="WP_025729607.1">
    <property type="nucleotide sequence ID" value="NZ_JAAIWK010000003.1"/>
</dbReference>
<accession>A0A0A6XY80</accession>
<feature type="domain" description="HTH tetR-type" evidence="5">
    <location>
        <begin position="11"/>
        <end position="71"/>
    </location>
</feature>
<name>A0A0A6XY80_9BACI</name>
<dbReference type="Gene3D" id="1.10.357.10">
    <property type="entry name" value="Tetracycline Repressor, domain 2"/>
    <property type="match status" value="1"/>
</dbReference>
<dbReference type="PANTHER" id="PTHR30055">
    <property type="entry name" value="HTH-TYPE TRANSCRIPTIONAL REGULATOR RUTR"/>
    <property type="match status" value="1"/>
</dbReference>
<dbReference type="GO" id="GO:0000976">
    <property type="term" value="F:transcription cis-regulatory region binding"/>
    <property type="evidence" value="ECO:0007669"/>
    <property type="project" value="TreeGrafter"/>
</dbReference>
<gene>
    <name evidence="7" type="ORF">G4D61_03055</name>
    <name evidence="6" type="ORF">NG54_11460</name>
</gene>
<reference evidence="7" key="2">
    <citation type="submission" date="2020-02" db="EMBL/GenBank/DDBJ databases">
        <authorList>
            <person name="Feng H."/>
        </authorList>
    </citation>
    <scope>NUCLEOTIDE SEQUENCE [LARGE SCALE GENOMIC DNA]</scope>
    <source>
        <strain evidence="7">Gsoil 114</strain>
    </source>
</reference>
<comment type="caution">
    <text evidence="6">The sequence shown here is derived from an EMBL/GenBank/DDBJ whole genome shotgun (WGS) entry which is preliminary data.</text>
</comment>
<dbReference type="GO" id="GO:0003700">
    <property type="term" value="F:DNA-binding transcription factor activity"/>
    <property type="evidence" value="ECO:0007669"/>
    <property type="project" value="TreeGrafter"/>
</dbReference>
<dbReference type="InterPro" id="IPR001647">
    <property type="entry name" value="HTH_TetR"/>
</dbReference>
<evidence type="ECO:0000313" key="6">
    <source>
        <dbReference type="EMBL" id="KHD85107.1"/>
    </source>
</evidence>
<dbReference type="Proteomes" id="UP000030588">
    <property type="component" value="Unassembled WGS sequence"/>
</dbReference>
<evidence type="ECO:0000313" key="8">
    <source>
        <dbReference type="Proteomes" id="UP000030588"/>
    </source>
</evidence>
<dbReference type="InterPro" id="IPR050109">
    <property type="entry name" value="HTH-type_TetR-like_transc_reg"/>
</dbReference>
<keyword evidence="1" id="KW-0805">Transcription regulation</keyword>